<dbReference type="InterPro" id="IPR003593">
    <property type="entry name" value="AAA+_ATPase"/>
</dbReference>
<accession>E0SSS2</accession>
<gene>
    <name evidence="5" type="ordered locus">Igag_0639</name>
</gene>
<evidence type="ECO:0000313" key="5">
    <source>
        <dbReference type="EMBL" id="ADM27472.1"/>
    </source>
</evidence>
<dbReference type="Pfam" id="PF00005">
    <property type="entry name" value="ABC_tran"/>
    <property type="match status" value="1"/>
</dbReference>
<dbReference type="FunFam" id="3.40.50.300:FF:000032">
    <property type="entry name" value="Export ABC transporter ATP-binding protein"/>
    <property type="match status" value="1"/>
</dbReference>
<dbReference type="GO" id="GO:0016887">
    <property type="term" value="F:ATP hydrolysis activity"/>
    <property type="evidence" value="ECO:0007669"/>
    <property type="project" value="InterPro"/>
</dbReference>
<dbReference type="Proteomes" id="UP000001304">
    <property type="component" value="Chromosome"/>
</dbReference>
<dbReference type="PROSITE" id="PS50893">
    <property type="entry name" value="ABC_TRANSPORTER_2"/>
    <property type="match status" value="1"/>
</dbReference>
<dbReference type="GO" id="GO:0022857">
    <property type="term" value="F:transmembrane transporter activity"/>
    <property type="evidence" value="ECO:0007669"/>
    <property type="project" value="TreeGrafter"/>
</dbReference>
<dbReference type="InterPro" id="IPR027417">
    <property type="entry name" value="P-loop_NTPase"/>
</dbReference>
<reference evidence="5 6" key="1">
    <citation type="journal article" date="2010" name="Stand. Genomic Sci.">
        <title>Complete genome sequence of Ignisphaera aggregans type strain (AQ1.S1).</title>
        <authorList>
            <person name="Goker M."/>
            <person name="Held B."/>
            <person name="Lapidus A."/>
            <person name="Nolan M."/>
            <person name="Spring S."/>
            <person name="Yasawong M."/>
            <person name="Lucas S."/>
            <person name="Glavina Del Rio T."/>
            <person name="Tice H."/>
            <person name="Cheng J.F."/>
            <person name="Goodwin L."/>
            <person name="Tapia R."/>
            <person name="Pitluck S."/>
            <person name="Liolios K."/>
            <person name="Ivanova N."/>
            <person name="Mavromatis K."/>
            <person name="Mikhailova N."/>
            <person name="Pati A."/>
            <person name="Chen A."/>
            <person name="Palaniappan K."/>
            <person name="Brambilla E."/>
            <person name="Land M."/>
            <person name="Hauser L."/>
            <person name="Chang Y.J."/>
            <person name="Jeffries C.D."/>
            <person name="Brettin T."/>
            <person name="Detter J.C."/>
            <person name="Han C."/>
            <person name="Rohde M."/>
            <person name="Sikorski J."/>
            <person name="Woyke T."/>
            <person name="Bristow J."/>
            <person name="Eisen J.A."/>
            <person name="Markowitz V."/>
            <person name="Hugenholtz P."/>
            <person name="Kyrpides N.C."/>
            <person name="Klenk H.P."/>
        </authorList>
    </citation>
    <scope>NUCLEOTIDE SEQUENCE [LARGE SCALE GENOMIC DNA]</scope>
    <source>
        <strain evidence="6">DSM 17230 / JCM 13409 / AQ1.S1</strain>
    </source>
</reference>
<dbReference type="HOGENOM" id="CLU_000604_1_22_2"/>
<dbReference type="CDD" id="cd03255">
    <property type="entry name" value="ABC_MJ0796_LolCDE_FtsE"/>
    <property type="match status" value="1"/>
</dbReference>
<keyword evidence="1" id="KW-0813">Transport</keyword>
<keyword evidence="6" id="KW-1185">Reference proteome</keyword>
<dbReference type="GO" id="GO:0005886">
    <property type="term" value="C:plasma membrane"/>
    <property type="evidence" value="ECO:0007669"/>
    <property type="project" value="TreeGrafter"/>
</dbReference>
<dbReference type="BioCyc" id="IAGG583356:GHAH-638-MONOMER"/>
<feature type="domain" description="ABC transporter" evidence="4">
    <location>
        <begin position="8"/>
        <end position="237"/>
    </location>
</feature>
<evidence type="ECO:0000259" key="4">
    <source>
        <dbReference type="PROSITE" id="PS50893"/>
    </source>
</evidence>
<dbReference type="STRING" id="583356.Igag_0639"/>
<dbReference type="InterPro" id="IPR015854">
    <property type="entry name" value="ABC_transpr_LolD-like"/>
</dbReference>
<evidence type="ECO:0000313" key="6">
    <source>
        <dbReference type="Proteomes" id="UP000001304"/>
    </source>
</evidence>
<dbReference type="Gene3D" id="3.40.50.300">
    <property type="entry name" value="P-loop containing nucleotide triphosphate hydrolases"/>
    <property type="match status" value="1"/>
</dbReference>
<dbReference type="SMART" id="SM00382">
    <property type="entry name" value="AAA"/>
    <property type="match status" value="1"/>
</dbReference>
<evidence type="ECO:0000256" key="3">
    <source>
        <dbReference type="ARBA" id="ARBA00022840"/>
    </source>
</evidence>
<evidence type="ECO:0000256" key="1">
    <source>
        <dbReference type="ARBA" id="ARBA00022448"/>
    </source>
</evidence>
<dbReference type="PANTHER" id="PTHR24220">
    <property type="entry name" value="IMPORT ATP-BINDING PROTEIN"/>
    <property type="match status" value="1"/>
</dbReference>
<sequence length="237" mass="26052">MSSNDTVIILKNVFKSYRQKSIVVHALSGISLEIYRGEIACIVGPSGSGKTTLLNIVGGLDRADSGRVIVDGVDITELDEGKLTEFRLRKIGFVFQALNLIPILTAVENVELPLAFMGLSKKERRERALEALEMVRLGDKAYRKPDELSGGEQQRVAIARALVTRPSIVLMDEPTAHLDSETGSELMKLVKRLNSKLKQTFIIATHDPIVVNSCEKVIRIRDGKIISIEGGRKSLSS</sequence>
<organism evidence="5 6">
    <name type="scientific">Ignisphaera aggregans (strain DSM 17230 / JCM 13409 / AQ1.S1)</name>
    <dbReference type="NCBI Taxonomy" id="583356"/>
    <lineage>
        <taxon>Archaea</taxon>
        <taxon>Thermoproteota</taxon>
        <taxon>Thermoprotei</taxon>
        <taxon>Desulfurococcales</taxon>
        <taxon>Desulfurococcaceae</taxon>
        <taxon>Ignisphaera</taxon>
    </lineage>
</organism>
<keyword evidence="2" id="KW-0547">Nucleotide-binding</keyword>
<keyword evidence="3" id="KW-0067">ATP-binding</keyword>
<dbReference type="InterPro" id="IPR017911">
    <property type="entry name" value="MacB-like_ATP-bd"/>
</dbReference>
<proteinExistence type="predicted"/>
<dbReference type="PROSITE" id="PS00211">
    <property type="entry name" value="ABC_TRANSPORTER_1"/>
    <property type="match status" value="1"/>
</dbReference>
<dbReference type="PANTHER" id="PTHR24220:SF86">
    <property type="entry name" value="ABC TRANSPORTER ABCH.1"/>
    <property type="match status" value="1"/>
</dbReference>
<dbReference type="KEGG" id="iag:Igag_0639"/>
<evidence type="ECO:0000256" key="2">
    <source>
        <dbReference type="ARBA" id="ARBA00022741"/>
    </source>
</evidence>
<dbReference type="InterPro" id="IPR003439">
    <property type="entry name" value="ABC_transporter-like_ATP-bd"/>
</dbReference>
<dbReference type="GO" id="GO:0098796">
    <property type="term" value="C:membrane protein complex"/>
    <property type="evidence" value="ECO:0007669"/>
    <property type="project" value="UniProtKB-ARBA"/>
</dbReference>
<name>E0SSS2_IGNAA</name>
<dbReference type="AlphaFoldDB" id="E0SSS2"/>
<protein>
    <submittedName>
        <fullName evidence="5">ABC transporter related</fullName>
    </submittedName>
</protein>
<dbReference type="GO" id="GO:0005524">
    <property type="term" value="F:ATP binding"/>
    <property type="evidence" value="ECO:0007669"/>
    <property type="project" value="UniProtKB-KW"/>
</dbReference>
<dbReference type="InterPro" id="IPR017871">
    <property type="entry name" value="ABC_transporter-like_CS"/>
</dbReference>
<dbReference type="EMBL" id="CP002098">
    <property type="protein sequence ID" value="ADM27472.1"/>
    <property type="molecule type" value="Genomic_DNA"/>
</dbReference>
<dbReference type="SUPFAM" id="SSF52540">
    <property type="entry name" value="P-loop containing nucleoside triphosphate hydrolases"/>
    <property type="match status" value="1"/>
</dbReference>